<evidence type="ECO:0000313" key="1">
    <source>
        <dbReference type="EMBL" id="KAK4033731.1"/>
    </source>
</evidence>
<gene>
    <name evidence="1" type="ORF">C8A01DRAFT_39817</name>
</gene>
<comment type="caution">
    <text evidence="1">The sequence shown here is derived from an EMBL/GenBank/DDBJ whole genome shotgun (WGS) entry which is preliminary data.</text>
</comment>
<reference evidence="2" key="1">
    <citation type="journal article" date="2023" name="Mol. Phylogenet. Evol.">
        <title>Genome-scale phylogeny and comparative genomics of the fungal order Sordariales.</title>
        <authorList>
            <person name="Hensen N."/>
            <person name="Bonometti L."/>
            <person name="Westerberg I."/>
            <person name="Brannstrom I.O."/>
            <person name="Guillou S."/>
            <person name="Cros-Aarteil S."/>
            <person name="Calhoun S."/>
            <person name="Haridas S."/>
            <person name="Kuo A."/>
            <person name="Mondo S."/>
            <person name="Pangilinan J."/>
            <person name="Riley R."/>
            <person name="LaButti K."/>
            <person name="Andreopoulos B."/>
            <person name="Lipzen A."/>
            <person name="Chen C."/>
            <person name="Yan M."/>
            <person name="Daum C."/>
            <person name="Ng V."/>
            <person name="Clum A."/>
            <person name="Steindorff A."/>
            <person name="Ohm R.A."/>
            <person name="Martin F."/>
            <person name="Silar P."/>
            <person name="Natvig D.O."/>
            <person name="Lalanne C."/>
            <person name="Gautier V."/>
            <person name="Ament-Velasquez S.L."/>
            <person name="Kruys A."/>
            <person name="Hutchinson M.I."/>
            <person name="Powell A.J."/>
            <person name="Barry K."/>
            <person name="Miller A.N."/>
            <person name="Grigoriev I.V."/>
            <person name="Debuchy R."/>
            <person name="Gladieux P."/>
            <person name="Hiltunen Thoren M."/>
            <person name="Johannesson H."/>
        </authorList>
    </citation>
    <scope>NUCLEOTIDE SEQUENCE [LARGE SCALE GENOMIC DNA]</scope>
    <source>
        <strain evidence="2">CBS 284.82</strain>
    </source>
</reference>
<name>A0AAN6SMD1_9PEZI</name>
<accession>A0AAN6SMD1</accession>
<proteinExistence type="predicted"/>
<dbReference type="InterPro" id="IPR032710">
    <property type="entry name" value="NTF2-like_dom_sf"/>
</dbReference>
<sequence length="163" mass="17442">MVNLISAAKTAVAAYASAISLAGNSSIPYSTTAAAMVELYHPNFTSFTLGAVTVFPDNAFARAAIEANLAQYNNSGLGTDFRYERSRIEAVGGTSAVVWITWRIVPAQRELGGNGGMGKGTGWTFTDVYGFRVPAEGQSGAWEWSNADDEYEKLAENYPGFFS</sequence>
<keyword evidence="2" id="KW-1185">Reference proteome</keyword>
<dbReference type="EMBL" id="MU854513">
    <property type="protein sequence ID" value="KAK4033731.1"/>
    <property type="molecule type" value="Genomic_DNA"/>
</dbReference>
<protein>
    <submittedName>
        <fullName evidence="1">Uncharacterized protein</fullName>
    </submittedName>
</protein>
<dbReference type="AlphaFoldDB" id="A0AAN6SMD1"/>
<dbReference type="Proteomes" id="UP001303115">
    <property type="component" value="Unassembled WGS sequence"/>
</dbReference>
<dbReference type="SUPFAM" id="SSF54427">
    <property type="entry name" value="NTF2-like"/>
    <property type="match status" value="1"/>
</dbReference>
<evidence type="ECO:0000313" key="2">
    <source>
        <dbReference type="Proteomes" id="UP001303115"/>
    </source>
</evidence>
<organism evidence="1 2">
    <name type="scientific">Parachaetomium inaequale</name>
    <dbReference type="NCBI Taxonomy" id="2588326"/>
    <lineage>
        <taxon>Eukaryota</taxon>
        <taxon>Fungi</taxon>
        <taxon>Dikarya</taxon>
        <taxon>Ascomycota</taxon>
        <taxon>Pezizomycotina</taxon>
        <taxon>Sordariomycetes</taxon>
        <taxon>Sordariomycetidae</taxon>
        <taxon>Sordariales</taxon>
        <taxon>Chaetomiaceae</taxon>
        <taxon>Parachaetomium</taxon>
    </lineage>
</organism>
<dbReference type="Gene3D" id="3.10.450.50">
    <property type="match status" value="1"/>
</dbReference>